<dbReference type="EC" id="3.1.4.1" evidence="17"/>
<evidence type="ECO:0000259" key="19">
    <source>
        <dbReference type="SMART" id="SM00990"/>
    </source>
</evidence>
<dbReference type="GO" id="GO:0005634">
    <property type="term" value="C:nucleus"/>
    <property type="evidence" value="ECO:0007669"/>
    <property type="project" value="UniProtKB-SubCell"/>
</dbReference>
<dbReference type="Pfam" id="PF08774">
    <property type="entry name" value="VRR_NUC"/>
    <property type="match status" value="1"/>
</dbReference>
<evidence type="ECO:0000256" key="4">
    <source>
        <dbReference type="ARBA" id="ARBA00022722"/>
    </source>
</evidence>
<dbReference type="AlphaFoldDB" id="A0A5J4NUS6"/>
<dbReference type="SMART" id="SM00990">
    <property type="entry name" value="VRR_NUC"/>
    <property type="match status" value="1"/>
</dbReference>
<evidence type="ECO:0000256" key="16">
    <source>
        <dbReference type="ARBA" id="ARBA00023242"/>
    </source>
</evidence>
<dbReference type="GO" id="GO:0017108">
    <property type="term" value="F:5'-flap endonuclease activity"/>
    <property type="evidence" value="ECO:0007669"/>
    <property type="project" value="TreeGrafter"/>
</dbReference>
<evidence type="ECO:0000256" key="13">
    <source>
        <dbReference type="ARBA" id="ARBA00023054"/>
    </source>
</evidence>
<evidence type="ECO:0000256" key="7">
    <source>
        <dbReference type="ARBA" id="ARBA00022763"/>
    </source>
</evidence>
<dbReference type="GO" id="GO:0008270">
    <property type="term" value="F:zinc ion binding"/>
    <property type="evidence" value="ECO:0007669"/>
    <property type="project" value="UniProtKB-KW"/>
</dbReference>
<sequence>HIMSTDFPTRDLSASAEEHEPLENGPAADFTPYMVQSLADAIRGLLSENLLRQAVSEDEMAFLLRFEAISEQAKLLAMRIFGRAQIIFREADFEKILGIESKSCVHELVASGLLTANIDGLEYTDLLNCLNRRELELVALKYNVKNCKKLKMTKLVEILLKTVVASPLGTLFQKPVDSGVHFRKLVSRVLGVCWRPDRSRMRLLATVLWLTSLGSETGSSTLNTSVRVKSIEMHLKSELYNMLLVRRGDLVFPAYEIKRCTPVYRSPNEVQDHLDLLDLELRLNYLMSVRDYPSATDLFSRMQTRLLDLVIKHEYKREDVPAFLRRFTGPYRALRILSTVVDLFERQRRYKDAVSLILSILSAPRHTASAGCPLDALGPCRAGWLLIRLMIDLGNHLKNPSSAICTVVTFINSVRESAMDCDVSLCPCLRGGLRLSVYEQLLKLAGCVNEAGKSDEVNATREPKRKRLIKDLGNTTEECALQNSQAQIVVPRLVANLKQSPEVHLAAPVNASSKEIGTSRPHYLWTQAVPLKKSAGSSTQSSTTVDLSEESHTLLLNVEQWVLCHYRHISGFERGIHTESSVYHLLFVLLFYDILFDQSFPDVFYSFRQSAPLDLFTDDFYHTRHKLIEQRLTWILDAEKVDQANSNALDPVEQWITGCWTAHHGERCLWVSWDILDSAKDAYDLFWCLGPKVVHAVCYQLAKDFRHWKSGLPDLVVWSPRDRRSKIIEVKGPGDQLSTKQIMWLDVLVRSGADVEICHVSAVPHRSIVPRKASLSDSL</sequence>
<evidence type="ECO:0000313" key="20">
    <source>
        <dbReference type="EMBL" id="KAA3679112.1"/>
    </source>
</evidence>
<dbReference type="InterPro" id="IPR014883">
    <property type="entry name" value="VRR_NUC"/>
</dbReference>
<dbReference type="PANTHER" id="PTHR15749">
    <property type="entry name" value="FANCONI-ASSOCIATED NUCLEASE 1"/>
    <property type="match status" value="1"/>
</dbReference>
<keyword evidence="4 17" id="KW-0540">Nuclease</keyword>
<keyword evidence="12 17" id="KW-0460">Magnesium</keyword>
<keyword evidence="14 17" id="KW-0234">DNA repair</keyword>
<protein>
    <recommendedName>
        <fullName evidence="17">Fanconi-associated nuclease</fullName>
        <ecNumber evidence="17">3.1.4.1</ecNumber>
    </recommendedName>
</protein>
<keyword evidence="15 17" id="KW-0464">Manganese</keyword>
<dbReference type="GO" id="GO:0004528">
    <property type="term" value="F:phosphodiesterase I activity"/>
    <property type="evidence" value="ECO:0007669"/>
    <property type="project" value="UniProtKB-EC"/>
</dbReference>
<dbReference type="InterPro" id="IPR049132">
    <property type="entry name" value="FAN1-like_euk"/>
</dbReference>
<keyword evidence="21" id="KW-1185">Reference proteome</keyword>
<evidence type="ECO:0000256" key="14">
    <source>
        <dbReference type="ARBA" id="ARBA00023204"/>
    </source>
</evidence>
<dbReference type="GO" id="GO:0008409">
    <property type="term" value="F:5'-3' exonuclease activity"/>
    <property type="evidence" value="ECO:0007669"/>
    <property type="project" value="TreeGrafter"/>
</dbReference>
<dbReference type="GO" id="GO:0070336">
    <property type="term" value="F:flap-structured DNA binding"/>
    <property type="evidence" value="ECO:0007669"/>
    <property type="project" value="TreeGrafter"/>
</dbReference>
<evidence type="ECO:0000313" key="21">
    <source>
        <dbReference type="Proteomes" id="UP000324629"/>
    </source>
</evidence>
<comment type="cofactor">
    <cofactor evidence="17">
        <name>Mg(2+)</name>
        <dbReference type="ChEBI" id="CHEBI:18420"/>
    </cofactor>
    <cofactor evidence="17">
        <name>Mn(2+)</name>
        <dbReference type="ChEBI" id="CHEBI:29035"/>
    </cofactor>
</comment>
<evidence type="ECO:0000256" key="5">
    <source>
        <dbReference type="ARBA" id="ARBA00022723"/>
    </source>
</evidence>
<dbReference type="Proteomes" id="UP000324629">
    <property type="component" value="Unassembled WGS sequence"/>
</dbReference>
<evidence type="ECO:0000256" key="1">
    <source>
        <dbReference type="ARBA" id="ARBA00000983"/>
    </source>
</evidence>
<dbReference type="GO" id="GO:0036297">
    <property type="term" value="P:interstrand cross-link repair"/>
    <property type="evidence" value="ECO:0007669"/>
    <property type="project" value="InterPro"/>
</dbReference>
<dbReference type="Pfam" id="PF21170">
    <property type="entry name" value="FAN1_TPR"/>
    <property type="match status" value="1"/>
</dbReference>
<comment type="catalytic activity">
    <reaction evidence="1 17">
        <text>Hydrolytically removes 5'-nucleotides successively from the 3'-hydroxy termini of 3'-hydroxy-terminated oligonucleotides.</text>
        <dbReference type="EC" id="3.1.4.1"/>
    </reaction>
</comment>
<dbReference type="InterPro" id="IPR033315">
    <property type="entry name" value="Fan1-like"/>
</dbReference>
<evidence type="ECO:0000256" key="18">
    <source>
        <dbReference type="SAM" id="MobiDB-lite"/>
    </source>
</evidence>
<dbReference type="CDD" id="cd22326">
    <property type="entry name" value="FAN1-like"/>
    <property type="match status" value="1"/>
</dbReference>
<organism evidence="20 21">
    <name type="scientific">Paragonimus westermani</name>
    <dbReference type="NCBI Taxonomy" id="34504"/>
    <lineage>
        <taxon>Eukaryota</taxon>
        <taxon>Metazoa</taxon>
        <taxon>Spiralia</taxon>
        <taxon>Lophotrochozoa</taxon>
        <taxon>Platyhelminthes</taxon>
        <taxon>Trematoda</taxon>
        <taxon>Digenea</taxon>
        <taxon>Plagiorchiida</taxon>
        <taxon>Troglotremata</taxon>
        <taxon>Troglotrematidae</taxon>
        <taxon>Paragonimus</taxon>
    </lineage>
</organism>
<keyword evidence="5 17" id="KW-0479">Metal-binding</keyword>
<dbReference type="InterPro" id="IPR011856">
    <property type="entry name" value="tRNA_endonuc-like_dom_sf"/>
</dbReference>
<keyword evidence="7 17" id="KW-0227">DNA damage</keyword>
<evidence type="ECO:0000256" key="15">
    <source>
        <dbReference type="ARBA" id="ARBA00023211"/>
    </source>
</evidence>
<evidence type="ECO:0000256" key="8">
    <source>
        <dbReference type="ARBA" id="ARBA00022771"/>
    </source>
</evidence>
<comment type="subcellular location">
    <subcellularLocation>
        <location evidence="2 17">Nucleus</location>
    </subcellularLocation>
</comment>
<dbReference type="InterPro" id="IPR049126">
    <property type="entry name" value="FAN1-like_TPR"/>
</dbReference>
<reference evidence="20 21" key="1">
    <citation type="journal article" date="2019" name="Gigascience">
        <title>Whole-genome sequence of the oriental lung fluke Paragonimus westermani.</title>
        <authorList>
            <person name="Oey H."/>
            <person name="Zakrzewski M."/>
            <person name="Narain K."/>
            <person name="Devi K.R."/>
            <person name="Agatsuma T."/>
            <person name="Nawaratna S."/>
            <person name="Gobert G.N."/>
            <person name="Jones M.K."/>
            <person name="Ragan M.A."/>
            <person name="McManus D.P."/>
            <person name="Krause L."/>
        </authorList>
    </citation>
    <scope>NUCLEOTIDE SEQUENCE [LARGE SCALE GENOMIC DNA]</scope>
    <source>
        <strain evidence="20 21">IND2009</strain>
    </source>
</reference>
<evidence type="ECO:0000256" key="6">
    <source>
        <dbReference type="ARBA" id="ARBA00022759"/>
    </source>
</evidence>
<evidence type="ECO:0000256" key="10">
    <source>
        <dbReference type="ARBA" id="ARBA00022833"/>
    </source>
</evidence>
<evidence type="ECO:0000256" key="12">
    <source>
        <dbReference type="ARBA" id="ARBA00022842"/>
    </source>
</evidence>
<comment type="function">
    <text evidence="17">Nuclease required for the repair of DNA interstrand cross-links (ICL). Acts as a 5'-3' exonuclease that anchors at a cut end of DNA and cleaves DNA successively at every third nucleotide, allowing to excise an ICL from one strand through flanking incisions.</text>
</comment>
<gene>
    <name evidence="20" type="ORF">DEA37_0010628</name>
</gene>
<keyword evidence="6" id="KW-0255">Endonuclease</keyword>
<evidence type="ECO:0000256" key="17">
    <source>
        <dbReference type="RuleBase" id="RU365033"/>
    </source>
</evidence>
<feature type="region of interest" description="Disordered" evidence="18">
    <location>
        <begin position="1"/>
        <end position="28"/>
    </location>
</feature>
<feature type="non-terminal residue" evidence="20">
    <location>
        <position position="1"/>
    </location>
</feature>
<keyword evidence="8" id="KW-0863">Zinc-finger</keyword>
<evidence type="ECO:0000256" key="3">
    <source>
        <dbReference type="ARBA" id="ARBA00005533"/>
    </source>
</evidence>
<keyword evidence="9 17" id="KW-0378">Hydrolase</keyword>
<keyword evidence="13" id="KW-0175">Coiled coil</keyword>
<evidence type="ECO:0000256" key="2">
    <source>
        <dbReference type="ARBA" id="ARBA00004123"/>
    </source>
</evidence>
<name>A0A5J4NUS6_9TREM</name>
<feature type="domain" description="VRR-NUC" evidence="19">
    <location>
        <begin position="649"/>
        <end position="762"/>
    </location>
</feature>
<accession>A0A5J4NUS6</accession>
<proteinExistence type="inferred from homology"/>
<dbReference type="EMBL" id="QNGE01000844">
    <property type="protein sequence ID" value="KAA3679112.1"/>
    <property type="molecule type" value="Genomic_DNA"/>
</dbReference>
<comment type="caution">
    <text evidence="20">The sequence shown here is derived from an EMBL/GenBank/DDBJ whole genome shotgun (WGS) entry which is preliminary data.</text>
</comment>
<comment type="similarity">
    <text evidence="3 17">Belongs to the FAN1 family.</text>
</comment>
<dbReference type="PANTHER" id="PTHR15749:SF4">
    <property type="entry name" value="FANCONI-ASSOCIATED NUCLEASE 1"/>
    <property type="match status" value="1"/>
</dbReference>
<evidence type="ECO:0000256" key="11">
    <source>
        <dbReference type="ARBA" id="ARBA00022839"/>
    </source>
</evidence>
<keyword evidence="11" id="KW-0269">Exonuclease</keyword>
<dbReference type="Gene3D" id="3.40.1350.10">
    <property type="match status" value="1"/>
</dbReference>
<keyword evidence="16 17" id="KW-0539">Nucleus</keyword>
<dbReference type="FunFam" id="3.40.1350.10:FF:000004">
    <property type="entry name" value="Fanconi-associated nuclease"/>
    <property type="match status" value="1"/>
</dbReference>
<keyword evidence="10" id="KW-0862">Zinc</keyword>
<evidence type="ECO:0000256" key="9">
    <source>
        <dbReference type="ARBA" id="ARBA00022801"/>
    </source>
</evidence>